<evidence type="ECO:0000313" key="13">
    <source>
        <dbReference type="Proteomes" id="UP001549921"/>
    </source>
</evidence>
<dbReference type="Pfam" id="PF17921">
    <property type="entry name" value="Integrase_H2C2"/>
    <property type="match status" value="1"/>
</dbReference>
<dbReference type="InterPro" id="IPR000477">
    <property type="entry name" value="RT_dom"/>
</dbReference>
<keyword evidence="5" id="KW-0378">Hydrolase</keyword>
<keyword evidence="2" id="KW-0808">Transferase</keyword>
<feature type="domain" description="CCHC-type" evidence="10">
    <location>
        <begin position="256"/>
        <end position="271"/>
    </location>
</feature>
<dbReference type="GO" id="GO:0004519">
    <property type="term" value="F:endonuclease activity"/>
    <property type="evidence" value="ECO:0007669"/>
    <property type="project" value="UniProtKB-KW"/>
</dbReference>
<protein>
    <recommendedName>
        <fullName evidence="1">RNA-directed DNA polymerase</fullName>
        <ecNumber evidence="1">2.7.7.49</ecNumber>
    </recommendedName>
</protein>
<evidence type="ECO:0000256" key="8">
    <source>
        <dbReference type="PROSITE-ProRule" id="PRU00047"/>
    </source>
</evidence>
<dbReference type="PROSITE" id="PS50994">
    <property type="entry name" value="INTEGRASE"/>
    <property type="match status" value="1"/>
</dbReference>
<keyword evidence="8" id="KW-0862">Zinc</keyword>
<name>A0ABD0TI02_LOXSC</name>
<dbReference type="Gene3D" id="2.40.70.10">
    <property type="entry name" value="Acid Proteases"/>
    <property type="match status" value="1"/>
</dbReference>
<gene>
    <name evidence="12" type="ORF">ABMA28_013289</name>
</gene>
<dbReference type="InterPro" id="IPR043502">
    <property type="entry name" value="DNA/RNA_pol_sf"/>
</dbReference>
<dbReference type="EC" id="2.7.7.49" evidence="1"/>
<reference evidence="12 13" key="1">
    <citation type="submission" date="2024-06" db="EMBL/GenBank/DDBJ databases">
        <title>A chromosome-level genome assembly of beet webworm, Loxostege sticticalis.</title>
        <authorList>
            <person name="Zhang Y."/>
        </authorList>
    </citation>
    <scope>NUCLEOTIDE SEQUENCE [LARGE SCALE GENOMIC DNA]</scope>
    <source>
        <strain evidence="12">AQ028</strain>
        <tissue evidence="12">Male pupae</tissue>
    </source>
</reference>
<dbReference type="InterPro" id="IPR012337">
    <property type="entry name" value="RNaseH-like_sf"/>
</dbReference>
<evidence type="ECO:0000259" key="10">
    <source>
        <dbReference type="PROSITE" id="PS50158"/>
    </source>
</evidence>
<accession>A0ABD0TI02</accession>
<keyword evidence="3" id="KW-0548">Nucleotidyltransferase</keyword>
<evidence type="ECO:0000256" key="5">
    <source>
        <dbReference type="ARBA" id="ARBA00022759"/>
    </source>
</evidence>
<keyword evidence="4" id="KW-0540">Nuclease</keyword>
<dbReference type="InterPro" id="IPR001878">
    <property type="entry name" value="Znf_CCHC"/>
</dbReference>
<dbReference type="PANTHER" id="PTHR37984">
    <property type="entry name" value="PROTEIN CBG26694"/>
    <property type="match status" value="1"/>
</dbReference>
<dbReference type="SUPFAM" id="SSF56672">
    <property type="entry name" value="DNA/RNA polymerases"/>
    <property type="match status" value="1"/>
</dbReference>
<dbReference type="GO" id="GO:0008270">
    <property type="term" value="F:zinc ion binding"/>
    <property type="evidence" value="ECO:0007669"/>
    <property type="project" value="UniProtKB-KW"/>
</dbReference>
<dbReference type="CDD" id="cd09274">
    <property type="entry name" value="RNase_HI_RT_Ty3"/>
    <property type="match status" value="1"/>
</dbReference>
<evidence type="ECO:0000256" key="3">
    <source>
        <dbReference type="ARBA" id="ARBA00022695"/>
    </source>
</evidence>
<dbReference type="Pfam" id="PF00665">
    <property type="entry name" value="rve"/>
    <property type="match status" value="1"/>
</dbReference>
<dbReference type="SUPFAM" id="SSF53098">
    <property type="entry name" value="Ribonuclease H-like"/>
    <property type="match status" value="1"/>
</dbReference>
<evidence type="ECO:0000256" key="6">
    <source>
        <dbReference type="ARBA" id="ARBA00022918"/>
    </source>
</evidence>
<dbReference type="InterPro" id="IPR001584">
    <property type="entry name" value="Integrase_cat-core"/>
</dbReference>
<evidence type="ECO:0000256" key="7">
    <source>
        <dbReference type="ARBA" id="ARBA00023268"/>
    </source>
</evidence>
<dbReference type="CDD" id="cd01647">
    <property type="entry name" value="RT_LTR"/>
    <property type="match status" value="1"/>
</dbReference>
<dbReference type="InterPro" id="IPR050951">
    <property type="entry name" value="Retrovirus_Pol_polyprotein"/>
</dbReference>
<dbReference type="Gene3D" id="3.30.420.10">
    <property type="entry name" value="Ribonuclease H-like superfamily/Ribonuclease H"/>
    <property type="match status" value="1"/>
</dbReference>
<dbReference type="InterPro" id="IPR041577">
    <property type="entry name" value="RT_RNaseH_2"/>
</dbReference>
<dbReference type="SUPFAM" id="SSF50630">
    <property type="entry name" value="Acid proteases"/>
    <property type="match status" value="1"/>
</dbReference>
<feature type="region of interest" description="Disordered" evidence="9">
    <location>
        <begin position="206"/>
        <end position="237"/>
    </location>
</feature>
<keyword evidence="8" id="KW-0863">Zinc-finger</keyword>
<dbReference type="InterPro" id="IPR043128">
    <property type="entry name" value="Rev_trsase/Diguanyl_cyclase"/>
</dbReference>
<dbReference type="GO" id="GO:0003964">
    <property type="term" value="F:RNA-directed DNA polymerase activity"/>
    <property type="evidence" value="ECO:0007669"/>
    <property type="project" value="UniProtKB-KW"/>
</dbReference>
<dbReference type="Gene3D" id="3.30.70.270">
    <property type="match status" value="2"/>
</dbReference>
<dbReference type="FunFam" id="1.10.340.70:FF:000003">
    <property type="entry name" value="Protein CBG25708"/>
    <property type="match status" value="1"/>
</dbReference>
<sequence length="1358" mass="152620">MTVGQITEFNVHKDDWRLYIERLEQYFLANKIASDLQVPTLITVMGAESYELLVNLCTPVKPKSKTFVELTDIMTKHLQPKPSILAERYKFRNRKQKPGESIAEYMAVLKKMSMSCDFAEWLQESLRDQLVCGINSEVIRQRLFAESELDGVKAYNLAVSMEAAEKDAAIVDSHERSSQESGVVAECQAMGVNKWSGGKLQRGERSFVGRGGVRDRREDRAPPASAPGDRARQPRRCRACGGGHDVTTCKFQRYVCRVCNRQGHLKRMCPNVTGQHHVDVTHPGSNDEGEVSGEEEVVFVNISKLSSIHCSPLYVKLNINGKDINMECDTGSAISCISKECYNKLFSDLPLEPCQLVLKYYTGETVRPLGLVRPLVEYKGRKKILELYVIENGRTILLGRQWMSSLKIQLPTFETDLSLMHKESNEFDVSRFSSKYCDVFADGLGRFTGGTVSVTVREGARPVFMRASPLAYALREPVERALDQMVRDGILTPVERSDWATPIVPVVKKDGNIRICADYKITLNKVLEVDRYPLPRMEDLLVRLEGGRHFSKIDLSQAYAQFELDNTKKYTVINTHKGLYMYNRLVYGLASSPGIFQRRLEQLFSDLPNVGVFLDDIIITGSTTRLHIQNLHKVFDRLQKYGLRVKKEKCVFFADSVKYLGHTISKDGIRTCPDKVQAIVKTPTPTTVSELRAFIGMVMYYGKFIKGLSTIMAPLYSLLKAGAKYIWNEECQSAFEQIKSLLASSEVLTHYSAELPLVLTTDASSVGLGAVLAHVTPRGERPVAYASRALTAAEKAYAQIDREALSIVYGVRKFHQYLYGRKFILRTDHKPLTYILGDKVGIPVMAASRLQRWAIMLSGYNYDIQYVSSSKNCADGLSRLPCKSVRHSNAESATYVNFVENFLPITSSDVKNKIISDRVLSKIMLYACTGWPQVCSDDELKPYFSRRNEIYVECGCLMWGYRMIIPIALQQCVLSQLHSAHLGIVKTKSLGRSYVWWPNIDRDIESLCKECETCAAEADAPPRAPIQPWPFHARPWTRVHIDFLGPYKNQTFLVLVDSTSKWIEIFELSRTNATNVIKVFRSTFARFGLPNELVSDQGPPFTSAEFQSFLNNNGIKQSFSPAYHPSSNGAAENAVKICKRAIKKAYRDRLDIDTALQTFLLAYRNTPHSSTGESPAMLLQRRSLRCRLDALRPERAVLERVREAQRRQVEAAGGVLRPLAEGDQVWARGYSSQDKWVKGTVTGVSNSSRRYSITGNDGQLLQRHANQIRRRSILSDVTCPISQSPESEGAAASISDEKTTGSVSPVTCALPPAETNDSQPVVNSQQPAAVSLDPSSTQPENKTYSQRIRKPVIRFQID</sequence>
<evidence type="ECO:0000259" key="11">
    <source>
        <dbReference type="PROSITE" id="PS50994"/>
    </source>
</evidence>
<dbReference type="Pfam" id="PF00078">
    <property type="entry name" value="RVT_1"/>
    <property type="match status" value="1"/>
</dbReference>
<dbReference type="Gene3D" id="3.10.10.10">
    <property type="entry name" value="HIV Type 1 Reverse Transcriptase, subunit A, domain 1"/>
    <property type="match status" value="1"/>
</dbReference>
<evidence type="ECO:0000313" key="12">
    <source>
        <dbReference type="EMBL" id="KAL0848887.1"/>
    </source>
</evidence>
<dbReference type="InterPro" id="IPR036397">
    <property type="entry name" value="RNaseH_sf"/>
</dbReference>
<evidence type="ECO:0000256" key="4">
    <source>
        <dbReference type="ARBA" id="ARBA00022722"/>
    </source>
</evidence>
<dbReference type="PROSITE" id="PS50158">
    <property type="entry name" value="ZF_CCHC"/>
    <property type="match status" value="1"/>
</dbReference>
<dbReference type="FunFam" id="3.30.420.10:FF:000063">
    <property type="entry name" value="Retrovirus-related Pol polyprotein from transposon 297-like Protein"/>
    <property type="match status" value="1"/>
</dbReference>
<dbReference type="PANTHER" id="PTHR37984:SF5">
    <property type="entry name" value="PROTEIN NYNRIN-LIKE"/>
    <property type="match status" value="1"/>
</dbReference>
<dbReference type="Pfam" id="PF17919">
    <property type="entry name" value="RT_RNaseH_2"/>
    <property type="match status" value="1"/>
</dbReference>
<feature type="domain" description="Integrase catalytic" evidence="11">
    <location>
        <begin position="1031"/>
        <end position="1183"/>
    </location>
</feature>
<evidence type="ECO:0000256" key="1">
    <source>
        <dbReference type="ARBA" id="ARBA00012493"/>
    </source>
</evidence>
<evidence type="ECO:0000256" key="2">
    <source>
        <dbReference type="ARBA" id="ARBA00022679"/>
    </source>
</evidence>
<feature type="compositionally biased region" description="Polar residues" evidence="9">
    <location>
        <begin position="1315"/>
        <end position="1346"/>
    </location>
</feature>
<dbReference type="InterPro" id="IPR041588">
    <property type="entry name" value="Integrase_H2C2"/>
</dbReference>
<keyword evidence="7" id="KW-0511">Multifunctional enzyme</keyword>
<dbReference type="InterPro" id="IPR021109">
    <property type="entry name" value="Peptidase_aspartic_dom_sf"/>
</dbReference>
<proteinExistence type="predicted"/>
<organism evidence="12 13">
    <name type="scientific">Loxostege sticticalis</name>
    <name type="common">Beet webworm moth</name>
    <dbReference type="NCBI Taxonomy" id="481309"/>
    <lineage>
        <taxon>Eukaryota</taxon>
        <taxon>Metazoa</taxon>
        <taxon>Ecdysozoa</taxon>
        <taxon>Arthropoda</taxon>
        <taxon>Hexapoda</taxon>
        <taxon>Insecta</taxon>
        <taxon>Pterygota</taxon>
        <taxon>Neoptera</taxon>
        <taxon>Endopterygota</taxon>
        <taxon>Lepidoptera</taxon>
        <taxon>Glossata</taxon>
        <taxon>Ditrysia</taxon>
        <taxon>Pyraloidea</taxon>
        <taxon>Crambidae</taxon>
        <taxon>Pyraustinae</taxon>
        <taxon>Loxostege</taxon>
    </lineage>
</organism>
<keyword evidence="6" id="KW-0695">RNA-directed DNA polymerase</keyword>
<keyword evidence="5" id="KW-0255">Endonuclease</keyword>
<keyword evidence="8" id="KW-0479">Metal-binding</keyword>
<feature type="region of interest" description="Disordered" evidence="9">
    <location>
        <begin position="1280"/>
        <end position="1346"/>
    </location>
</feature>
<dbReference type="FunFam" id="3.10.20.370:FF:000001">
    <property type="entry name" value="Retrovirus-related Pol polyprotein from transposon 17.6-like protein"/>
    <property type="match status" value="1"/>
</dbReference>
<evidence type="ECO:0000256" key="9">
    <source>
        <dbReference type="SAM" id="MobiDB-lite"/>
    </source>
</evidence>
<dbReference type="GO" id="GO:0042575">
    <property type="term" value="C:DNA polymerase complex"/>
    <property type="evidence" value="ECO:0007669"/>
    <property type="project" value="UniProtKB-ARBA"/>
</dbReference>
<dbReference type="EMBL" id="JBEDNZ010000004">
    <property type="protein sequence ID" value="KAL0848887.1"/>
    <property type="molecule type" value="Genomic_DNA"/>
</dbReference>
<dbReference type="FunFam" id="3.30.70.270:FF:000026">
    <property type="entry name" value="Transposon Ty3-G Gag-Pol polyprotein"/>
    <property type="match status" value="1"/>
</dbReference>
<dbReference type="Proteomes" id="UP001549921">
    <property type="component" value="Unassembled WGS sequence"/>
</dbReference>
<comment type="caution">
    <text evidence="12">The sequence shown here is derived from an EMBL/GenBank/DDBJ whole genome shotgun (WGS) entry which is preliminary data.</text>
</comment>
<dbReference type="Gene3D" id="1.10.340.70">
    <property type="match status" value="1"/>
</dbReference>
<feature type="compositionally biased region" description="Basic and acidic residues" evidence="9">
    <location>
        <begin position="206"/>
        <end position="221"/>
    </location>
</feature>